<reference evidence="2 3" key="1">
    <citation type="journal article" date="2024" name="bioRxiv">
        <title>A reference genome for Trichogramma kaykai: A tiny desert-dwelling parasitoid wasp with competing sex-ratio distorters.</title>
        <authorList>
            <person name="Culotta J."/>
            <person name="Lindsey A.R."/>
        </authorList>
    </citation>
    <scope>NUCLEOTIDE SEQUENCE [LARGE SCALE GENOMIC DNA]</scope>
    <source>
        <strain evidence="2 3">KSX58</strain>
    </source>
</reference>
<feature type="signal peptide" evidence="1">
    <location>
        <begin position="1"/>
        <end position="19"/>
    </location>
</feature>
<feature type="chain" id="PRO_5044826603" description="Single domain-containing protein" evidence="1">
    <location>
        <begin position="20"/>
        <end position="103"/>
    </location>
</feature>
<name>A0ABD2VZH3_9HYME</name>
<gene>
    <name evidence="2" type="ORF">TKK_018371</name>
</gene>
<keyword evidence="1" id="KW-0732">Signal</keyword>
<evidence type="ECO:0000313" key="2">
    <source>
        <dbReference type="EMBL" id="KAL3386170.1"/>
    </source>
</evidence>
<dbReference type="Proteomes" id="UP001627154">
    <property type="component" value="Unassembled WGS sequence"/>
</dbReference>
<accession>A0ABD2VZH3</accession>
<dbReference type="EMBL" id="JBJJXI010000148">
    <property type="protein sequence ID" value="KAL3386170.1"/>
    <property type="molecule type" value="Genomic_DNA"/>
</dbReference>
<evidence type="ECO:0000313" key="3">
    <source>
        <dbReference type="Proteomes" id="UP001627154"/>
    </source>
</evidence>
<protein>
    <recommendedName>
        <fullName evidence="4">Single domain-containing protein</fullName>
    </recommendedName>
</protein>
<comment type="caution">
    <text evidence="2">The sequence shown here is derived from an EMBL/GenBank/DDBJ whole genome shotgun (WGS) entry which is preliminary data.</text>
</comment>
<sequence>MKVVLFAALAVCAVSVTQGTQFLSQCNDGETHDACAARVAAQFQNQCVQVIPGDAVSVLTCDTANCGENTKLVDGDRTKPYPGCCPTCAIVDPSKPAQSTIVG</sequence>
<keyword evidence="3" id="KW-1185">Reference proteome</keyword>
<organism evidence="2 3">
    <name type="scientific">Trichogramma kaykai</name>
    <dbReference type="NCBI Taxonomy" id="54128"/>
    <lineage>
        <taxon>Eukaryota</taxon>
        <taxon>Metazoa</taxon>
        <taxon>Ecdysozoa</taxon>
        <taxon>Arthropoda</taxon>
        <taxon>Hexapoda</taxon>
        <taxon>Insecta</taxon>
        <taxon>Pterygota</taxon>
        <taxon>Neoptera</taxon>
        <taxon>Endopterygota</taxon>
        <taxon>Hymenoptera</taxon>
        <taxon>Apocrita</taxon>
        <taxon>Proctotrupomorpha</taxon>
        <taxon>Chalcidoidea</taxon>
        <taxon>Trichogrammatidae</taxon>
        <taxon>Trichogramma</taxon>
    </lineage>
</organism>
<proteinExistence type="predicted"/>
<evidence type="ECO:0000256" key="1">
    <source>
        <dbReference type="SAM" id="SignalP"/>
    </source>
</evidence>
<evidence type="ECO:0008006" key="4">
    <source>
        <dbReference type="Google" id="ProtNLM"/>
    </source>
</evidence>
<dbReference type="AlphaFoldDB" id="A0ABD2VZH3"/>